<proteinExistence type="inferred from homology"/>
<dbReference type="PANTHER" id="PTHR37311">
    <property type="entry name" value="2-PHOSPHOSULFOLACTATE PHOSPHATASE-RELATED"/>
    <property type="match status" value="1"/>
</dbReference>
<gene>
    <name evidence="8" type="ORF">A2154_03090</name>
</gene>
<dbReference type="STRING" id="1798373.A2154_03090"/>
<dbReference type="Gene3D" id="3.90.1560.10">
    <property type="entry name" value="ComB-like"/>
    <property type="match status" value="1"/>
</dbReference>
<dbReference type="EC" id="3.1.3.71" evidence="3"/>
<dbReference type="PANTHER" id="PTHR37311:SF1">
    <property type="entry name" value="2-PHOSPHOSULFOLACTATE PHOSPHATASE-RELATED"/>
    <property type="match status" value="1"/>
</dbReference>
<sequence length="247" mass="27263">MIPEKSQNQEKVFSAGNINICFPWDLPFKLTGPVVMFDILAASFNIIYLSGITSELWVVSNDTVHMALEKINDAVLVGESTDPRLHQKFSVTNNPVDIVNANLKSKKVILITNNGTQTLGELWTKGARPVIIGHYVNSNAVIKYLRNNYAESAGISLVPSGGREEVFHADPNLKEDLYCAQAYADLLAGNNPDYNSLFEKSRESFAIQYPPTSQPTPAQLSLIFQIAKYDTVPICRKESSGILQVVS</sequence>
<dbReference type="AlphaFoldDB" id="A0A1F5ZBA2"/>
<keyword evidence="5" id="KW-0378">Hydrolase</keyword>
<comment type="similarity">
    <text evidence="2">Belongs to the ComB family.</text>
</comment>
<dbReference type="InterPro" id="IPR005238">
    <property type="entry name" value="ComB-like"/>
</dbReference>
<evidence type="ECO:0000256" key="3">
    <source>
        <dbReference type="ARBA" id="ARBA00012953"/>
    </source>
</evidence>
<evidence type="ECO:0000256" key="6">
    <source>
        <dbReference type="ARBA" id="ARBA00022842"/>
    </source>
</evidence>
<dbReference type="GO" id="GO:0050532">
    <property type="term" value="F:2-phosphosulfolactate phosphatase activity"/>
    <property type="evidence" value="ECO:0007669"/>
    <property type="project" value="UniProtKB-EC"/>
</dbReference>
<organism evidence="8 9">
    <name type="scientific">Candidatus Gottesmanbacteria bacterium RBG_16_43_7</name>
    <dbReference type="NCBI Taxonomy" id="1798373"/>
    <lineage>
        <taxon>Bacteria</taxon>
        <taxon>Candidatus Gottesmaniibacteriota</taxon>
    </lineage>
</organism>
<evidence type="ECO:0000256" key="4">
    <source>
        <dbReference type="ARBA" id="ARBA00021948"/>
    </source>
</evidence>
<comment type="cofactor">
    <cofactor evidence="1">
        <name>Mg(2+)</name>
        <dbReference type="ChEBI" id="CHEBI:18420"/>
    </cofactor>
</comment>
<dbReference type="SUPFAM" id="SSF142823">
    <property type="entry name" value="ComB-like"/>
    <property type="match status" value="1"/>
</dbReference>
<dbReference type="Pfam" id="PF04029">
    <property type="entry name" value="2-ph_phosp"/>
    <property type="match status" value="1"/>
</dbReference>
<name>A0A1F5ZBA2_9BACT</name>
<reference evidence="8 9" key="1">
    <citation type="journal article" date="2016" name="Nat. Commun.">
        <title>Thousands of microbial genomes shed light on interconnected biogeochemical processes in an aquifer system.</title>
        <authorList>
            <person name="Anantharaman K."/>
            <person name="Brown C.T."/>
            <person name="Hug L.A."/>
            <person name="Sharon I."/>
            <person name="Castelle C.J."/>
            <person name="Probst A.J."/>
            <person name="Thomas B.C."/>
            <person name="Singh A."/>
            <person name="Wilkins M.J."/>
            <person name="Karaoz U."/>
            <person name="Brodie E.L."/>
            <person name="Williams K.H."/>
            <person name="Hubbard S.S."/>
            <person name="Banfield J.F."/>
        </authorList>
    </citation>
    <scope>NUCLEOTIDE SEQUENCE [LARGE SCALE GENOMIC DNA]</scope>
</reference>
<dbReference type="GO" id="GO:0050545">
    <property type="term" value="F:sulfopyruvate decarboxylase activity"/>
    <property type="evidence" value="ECO:0007669"/>
    <property type="project" value="TreeGrafter"/>
</dbReference>
<dbReference type="Proteomes" id="UP000176854">
    <property type="component" value="Unassembled WGS sequence"/>
</dbReference>
<dbReference type="GO" id="GO:0000287">
    <property type="term" value="F:magnesium ion binding"/>
    <property type="evidence" value="ECO:0007669"/>
    <property type="project" value="InterPro"/>
</dbReference>
<keyword evidence="6" id="KW-0460">Magnesium</keyword>
<dbReference type="EMBL" id="MFJC01000018">
    <property type="protein sequence ID" value="OGG09613.1"/>
    <property type="molecule type" value="Genomic_DNA"/>
</dbReference>
<evidence type="ECO:0000256" key="2">
    <source>
        <dbReference type="ARBA" id="ARBA00009997"/>
    </source>
</evidence>
<evidence type="ECO:0000313" key="9">
    <source>
        <dbReference type="Proteomes" id="UP000176854"/>
    </source>
</evidence>
<protein>
    <recommendedName>
        <fullName evidence="4">Probable 2-phosphosulfolactate phosphatase</fullName>
        <ecNumber evidence="3">3.1.3.71</ecNumber>
    </recommendedName>
</protein>
<dbReference type="InterPro" id="IPR036702">
    <property type="entry name" value="ComB-like_sf"/>
</dbReference>
<evidence type="ECO:0000313" key="8">
    <source>
        <dbReference type="EMBL" id="OGG09613.1"/>
    </source>
</evidence>
<comment type="caution">
    <text evidence="8">The sequence shown here is derived from an EMBL/GenBank/DDBJ whole genome shotgun (WGS) entry which is preliminary data.</text>
</comment>
<comment type="catalytic activity">
    <reaction evidence="7">
        <text>(2R)-O-phospho-3-sulfolactate + H2O = (2R)-3-sulfolactate + phosphate</text>
        <dbReference type="Rhea" id="RHEA:23416"/>
        <dbReference type="ChEBI" id="CHEBI:15377"/>
        <dbReference type="ChEBI" id="CHEBI:15597"/>
        <dbReference type="ChEBI" id="CHEBI:43474"/>
        <dbReference type="ChEBI" id="CHEBI:58738"/>
        <dbReference type="EC" id="3.1.3.71"/>
    </reaction>
</comment>
<accession>A0A1F5ZBA2</accession>
<evidence type="ECO:0000256" key="1">
    <source>
        <dbReference type="ARBA" id="ARBA00001946"/>
    </source>
</evidence>
<evidence type="ECO:0000256" key="7">
    <source>
        <dbReference type="ARBA" id="ARBA00033711"/>
    </source>
</evidence>
<evidence type="ECO:0000256" key="5">
    <source>
        <dbReference type="ARBA" id="ARBA00022801"/>
    </source>
</evidence>